<organism evidence="6 7">
    <name type="scientific">Niallia nealsonii</name>
    <dbReference type="NCBI Taxonomy" id="115979"/>
    <lineage>
        <taxon>Bacteria</taxon>
        <taxon>Bacillati</taxon>
        <taxon>Bacillota</taxon>
        <taxon>Bacilli</taxon>
        <taxon>Bacillales</taxon>
        <taxon>Bacillaceae</taxon>
        <taxon>Niallia</taxon>
    </lineage>
</organism>
<evidence type="ECO:0000256" key="1">
    <source>
        <dbReference type="ARBA" id="ARBA00022491"/>
    </source>
</evidence>
<dbReference type="PROSITE" id="PS00356">
    <property type="entry name" value="HTH_LACI_1"/>
    <property type="match status" value="1"/>
</dbReference>
<dbReference type="SUPFAM" id="SSF47413">
    <property type="entry name" value="lambda repressor-like DNA-binding domains"/>
    <property type="match status" value="1"/>
</dbReference>
<comment type="caution">
    <text evidence="6">The sequence shown here is derived from an EMBL/GenBank/DDBJ whole genome shotgun (WGS) entry which is preliminary data.</text>
</comment>
<evidence type="ECO:0000256" key="2">
    <source>
        <dbReference type="ARBA" id="ARBA00023015"/>
    </source>
</evidence>
<sequence length="336" mass="38321">MKKVTMADVAQFAGVSKSTVSQYINNRYEYMGEETRIKIKEAIEKLGYQPNYIAKSLKQKRTAMIGIIVADIIHRFSTEVSRSIEDFCYDNDIHAIICNADNNPEKEKKYIDMLQAKQVDGLIIFPTGQNPALYKKMVDENYPVVFMDRDIKDLDSYFVLAENIQASYEAISHFIQHGHKHIAIVTQPLTISSRQERIEGYQKAMIEHHLSVDPDYIISGEIAELKTKLHALFQLKQPPTALLAGNDLVFLETLSFLQENKLHIPEDVSLIVFDNIPFAHLSNPPITIISQPAFEMGAKAAELLLRQINKETTICERVYFPCQLIIRTTSIKDKKS</sequence>
<dbReference type="SUPFAM" id="SSF53822">
    <property type="entry name" value="Periplasmic binding protein-like I"/>
    <property type="match status" value="1"/>
</dbReference>
<gene>
    <name evidence="6" type="ORF">CWS01_16475</name>
</gene>
<dbReference type="CDD" id="cd19977">
    <property type="entry name" value="PBP1_EndR-like"/>
    <property type="match status" value="1"/>
</dbReference>
<dbReference type="Pfam" id="PF13377">
    <property type="entry name" value="Peripla_BP_3"/>
    <property type="match status" value="1"/>
</dbReference>
<dbReference type="Gene3D" id="1.10.260.40">
    <property type="entry name" value="lambda repressor-like DNA-binding domains"/>
    <property type="match status" value="1"/>
</dbReference>
<dbReference type="RefSeq" id="WP_101178271.1">
    <property type="nucleotide sequence ID" value="NZ_PISE01000040.1"/>
</dbReference>
<dbReference type="SMART" id="SM00354">
    <property type="entry name" value="HTH_LACI"/>
    <property type="match status" value="1"/>
</dbReference>
<evidence type="ECO:0000313" key="7">
    <source>
        <dbReference type="Proteomes" id="UP000233375"/>
    </source>
</evidence>
<evidence type="ECO:0000256" key="4">
    <source>
        <dbReference type="ARBA" id="ARBA00023163"/>
    </source>
</evidence>
<dbReference type="OrthoDB" id="1639518at2"/>
<keyword evidence="1" id="KW-0678">Repressor</keyword>
<dbReference type="PANTHER" id="PTHR30146:SF148">
    <property type="entry name" value="HTH-TYPE TRANSCRIPTIONAL REPRESSOR PURR-RELATED"/>
    <property type="match status" value="1"/>
</dbReference>
<reference evidence="6 7" key="1">
    <citation type="journal article" date="2003" name="Int. J. Syst. Evol. Microbiol.">
        <title>Bacillus nealsonii sp. nov., isolated from a spacecraft-assembly facility, whose spores are gamma-radiation resistant.</title>
        <authorList>
            <person name="Venkateswaran K."/>
            <person name="Kempf M."/>
            <person name="Chen F."/>
            <person name="Satomi M."/>
            <person name="Nicholson W."/>
            <person name="Kern R."/>
        </authorList>
    </citation>
    <scope>NUCLEOTIDE SEQUENCE [LARGE SCALE GENOMIC DNA]</scope>
    <source>
        <strain evidence="6 7">FO-92</strain>
    </source>
</reference>
<keyword evidence="3" id="KW-0238">DNA-binding</keyword>
<evidence type="ECO:0000313" key="6">
    <source>
        <dbReference type="EMBL" id="PKG22517.1"/>
    </source>
</evidence>
<name>A0A2N0YZ17_9BACI</name>
<dbReference type="InterPro" id="IPR010982">
    <property type="entry name" value="Lambda_DNA-bd_dom_sf"/>
</dbReference>
<dbReference type="PANTHER" id="PTHR30146">
    <property type="entry name" value="LACI-RELATED TRANSCRIPTIONAL REPRESSOR"/>
    <property type="match status" value="1"/>
</dbReference>
<dbReference type="Proteomes" id="UP000233375">
    <property type="component" value="Unassembled WGS sequence"/>
</dbReference>
<feature type="domain" description="HTH lacI-type" evidence="5">
    <location>
        <begin position="4"/>
        <end position="59"/>
    </location>
</feature>
<keyword evidence="4" id="KW-0804">Transcription</keyword>
<dbReference type="Pfam" id="PF00356">
    <property type="entry name" value="LacI"/>
    <property type="match status" value="1"/>
</dbReference>
<evidence type="ECO:0000256" key="3">
    <source>
        <dbReference type="ARBA" id="ARBA00023125"/>
    </source>
</evidence>
<dbReference type="InterPro" id="IPR028082">
    <property type="entry name" value="Peripla_BP_I"/>
</dbReference>
<dbReference type="AlphaFoldDB" id="A0A2N0YZ17"/>
<dbReference type="InterPro" id="IPR046335">
    <property type="entry name" value="LacI/GalR-like_sensor"/>
</dbReference>
<dbReference type="GO" id="GO:0003700">
    <property type="term" value="F:DNA-binding transcription factor activity"/>
    <property type="evidence" value="ECO:0007669"/>
    <property type="project" value="TreeGrafter"/>
</dbReference>
<protein>
    <submittedName>
        <fullName evidence="6">LacI family transcriptional regulator</fullName>
    </submittedName>
</protein>
<dbReference type="Gene3D" id="3.40.50.2300">
    <property type="match status" value="2"/>
</dbReference>
<dbReference type="EMBL" id="PISE01000040">
    <property type="protein sequence ID" value="PKG22517.1"/>
    <property type="molecule type" value="Genomic_DNA"/>
</dbReference>
<keyword evidence="7" id="KW-1185">Reference proteome</keyword>
<proteinExistence type="predicted"/>
<keyword evidence="2" id="KW-0805">Transcription regulation</keyword>
<dbReference type="PROSITE" id="PS50932">
    <property type="entry name" value="HTH_LACI_2"/>
    <property type="match status" value="1"/>
</dbReference>
<accession>A0A2N0YZ17</accession>
<dbReference type="CDD" id="cd01392">
    <property type="entry name" value="HTH_LacI"/>
    <property type="match status" value="1"/>
</dbReference>
<dbReference type="InterPro" id="IPR000843">
    <property type="entry name" value="HTH_LacI"/>
</dbReference>
<dbReference type="GO" id="GO:0000976">
    <property type="term" value="F:transcription cis-regulatory region binding"/>
    <property type="evidence" value="ECO:0007669"/>
    <property type="project" value="TreeGrafter"/>
</dbReference>
<evidence type="ECO:0000259" key="5">
    <source>
        <dbReference type="PROSITE" id="PS50932"/>
    </source>
</evidence>